<gene>
    <name evidence="12" type="ORF">B9Q03_08430</name>
</gene>
<evidence type="ECO:0000259" key="11">
    <source>
        <dbReference type="Pfam" id="PF00696"/>
    </source>
</evidence>
<evidence type="ECO:0000313" key="13">
    <source>
        <dbReference type="Proteomes" id="UP000240322"/>
    </source>
</evidence>
<evidence type="ECO:0000256" key="3">
    <source>
        <dbReference type="ARBA" id="ARBA00012899"/>
    </source>
</evidence>
<evidence type="ECO:0000256" key="2">
    <source>
        <dbReference type="ARBA" id="ARBA00007614"/>
    </source>
</evidence>
<dbReference type="NCBIfam" id="TIGR02076">
    <property type="entry name" value="pyrH_arch"/>
    <property type="match status" value="1"/>
</dbReference>
<reference evidence="12 13" key="1">
    <citation type="submission" date="2017-04" db="EMBL/GenBank/DDBJ databases">
        <title>Novel microbial lineages endemic to geothermal iron-oxide mats fill important gaps in the evolutionary history of Archaea.</title>
        <authorList>
            <person name="Jay Z.J."/>
            <person name="Beam J.P."/>
            <person name="Dlakic M."/>
            <person name="Rusch D.B."/>
            <person name="Kozubal M.A."/>
            <person name="Inskeep W.P."/>
        </authorList>
    </citation>
    <scope>NUCLEOTIDE SEQUENCE [LARGE SCALE GENOMIC DNA]</scope>
    <source>
        <strain evidence="12">OSP_D</strain>
    </source>
</reference>
<evidence type="ECO:0000256" key="4">
    <source>
        <dbReference type="ARBA" id="ARBA00022490"/>
    </source>
</evidence>
<proteinExistence type="inferred from homology"/>
<keyword evidence="4" id="KW-0963">Cytoplasm</keyword>
<sequence length="222" mass="24075">MRFTIKIGGHLLDEGADAYRKYSEQLRGLTELGHKLAVIVGGGTYARTMINIGRTLGLSESFLDDIGIQVSRINAYIMIHLLPEFCYPNPPTSFDEFDSAWTTSNTVVLGGLTPGQSTTAVAALIAERIRADRLIILTSVSGVYTDEPSSPNARLLPSVHIDELGRLIAEKPALAGTYDLIDDASIKILKRSHIPAIITSGKRDNIIIDASLFKSTGTVITY</sequence>
<dbReference type="Gene3D" id="3.40.1160.10">
    <property type="entry name" value="Acetylglutamate kinase-like"/>
    <property type="match status" value="1"/>
</dbReference>
<dbReference type="Proteomes" id="UP000240322">
    <property type="component" value="Unassembled WGS sequence"/>
</dbReference>
<dbReference type="GO" id="GO:0033862">
    <property type="term" value="F:UMP kinase activity"/>
    <property type="evidence" value="ECO:0007669"/>
    <property type="project" value="UniProtKB-EC"/>
</dbReference>
<dbReference type="InterPro" id="IPR001048">
    <property type="entry name" value="Asp/Glu/Uridylate_kinase"/>
</dbReference>
<dbReference type="InterPro" id="IPR011818">
    <property type="entry name" value="Uridylate_kinase_arch/spir"/>
</dbReference>
<keyword evidence="7" id="KW-0418">Kinase</keyword>
<evidence type="ECO:0000256" key="7">
    <source>
        <dbReference type="ARBA" id="ARBA00022777"/>
    </source>
</evidence>
<evidence type="ECO:0000313" key="12">
    <source>
        <dbReference type="EMBL" id="PSN89622.1"/>
    </source>
</evidence>
<keyword evidence="5" id="KW-0808">Transferase</keyword>
<keyword evidence="8" id="KW-0067">ATP-binding</keyword>
<evidence type="ECO:0000256" key="9">
    <source>
        <dbReference type="ARBA" id="ARBA00022975"/>
    </source>
</evidence>
<comment type="pathway">
    <text evidence="1">Pyrimidine metabolism; CTP biosynthesis via de novo pathway; UDP from UMP (UMPK route): step 1/1.</text>
</comment>
<dbReference type="AlphaFoldDB" id="A0A2R6ATB6"/>
<dbReference type="EMBL" id="NEXE01000094">
    <property type="protein sequence ID" value="PSN89622.1"/>
    <property type="molecule type" value="Genomic_DNA"/>
</dbReference>
<dbReference type="PANTHER" id="PTHR42833">
    <property type="entry name" value="URIDYLATE KINASE"/>
    <property type="match status" value="1"/>
</dbReference>
<comment type="similarity">
    <text evidence="2">Belongs to the UMP kinase family.</text>
</comment>
<keyword evidence="9" id="KW-0665">Pyrimidine biosynthesis</keyword>
<evidence type="ECO:0000256" key="8">
    <source>
        <dbReference type="ARBA" id="ARBA00022840"/>
    </source>
</evidence>
<evidence type="ECO:0000256" key="10">
    <source>
        <dbReference type="ARBA" id="ARBA00032092"/>
    </source>
</evidence>
<dbReference type="PANTHER" id="PTHR42833:SF4">
    <property type="entry name" value="URIDYLATE KINASE PUMPKIN, CHLOROPLASTIC"/>
    <property type="match status" value="1"/>
</dbReference>
<accession>A0A2R6ATB6</accession>
<dbReference type="SUPFAM" id="SSF53633">
    <property type="entry name" value="Carbamate kinase-like"/>
    <property type="match status" value="1"/>
</dbReference>
<evidence type="ECO:0000256" key="1">
    <source>
        <dbReference type="ARBA" id="ARBA00004791"/>
    </source>
</evidence>
<dbReference type="Pfam" id="PF00696">
    <property type="entry name" value="AA_kinase"/>
    <property type="match status" value="1"/>
</dbReference>
<keyword evidence="6" id="KW-0547">Nucleotide-binding</keyword>
<evidence type="ECO:0000256" key="6">
    <source>
        <dbReference type="ARBA" id="ARBA00022741"/>
    </source>
</evidence>
<dbReference type="GO" id="GO:0006225">
    <property type="term" value="P:UDP biosynthetic process"/>
    <property type="evidence" value="ECO:0007669"/>
    <property type="project" value="TreeGrafter"/>
</dbReference>
<evidence type="ECO:0000256" key="5">
    <source>
        <dbReference type="ARBA" id="ARBA00022679"/>
    </source>
</evidence>
<dbReference type="GO" id="GO:0005524">
    <property type="term" value="F:ATP binding"/>
    <property type="evidence" value="ECO:0007669"/>
    <property type="project" value="UniProtKB-KW"/>
</dbReference>
<dbReference type="EC" id="2.7.4.22" evidence="3"/>
<name>A0A2R6ATB6_9ARCH</name>
<feature type="domain" description="Aspartate/glutamate/uridylate kinase" evidence="11">
    <location>
        <begin position="1"/>
        <end position="200"/>
    </location>
</feature>
<dbReference type="InterPro" id="IPR036393">
    <property type="entry name" value="AceGlu_kinase-like_sf"/>
</dbReference>
<comment type="caution">
    <text evidence="12">The sequence shown here is derived from an EMBL/GenBank/DDBJ whole genome shotgun (WGS) entry which is preliminary data.</text>
</comment>
<protein>
    <recommendedName>
        <fullName evidence="3">UMP kinase</fullName>
        <ecNumber evidence="3">2.7.4.22</ecNumber>
    </recommendedName>
    <alternativeName>
        <fullName evidence="10">Uridine monophosphate kinase</fullName>
    </alternativeName>
</protein>
<organism evidence="12 13">
    <name type="scientific">Candidatus Marsarchaeota G2 archaeon OSP_D</name>
    <dbReference type="NCBI Taxonomy" id="1978157"/>
    <lineage>
        <taxon>Archaea</taxon>
        <taxon>Candidatus Marsarchaeota</taxon>
        <taxon>Candidatus Marsarchaeota group 2</taxon>
    </lineage>
</organism>